<dbReference type="Proteomes" id="UP000183987">
    <property type="component" value="Unassembled WGS sequence"/>
</dbReference>
<organism evidence="2 3">
    <name type="scientific">Loktanella atrilutea</name>
    <dbReference type="NCBI Taxonomy" id="366533"/>
    <lineage>
        <taxon>Bacteria</taxon>
        <taxon>Pseudomonadati</taxon>
        <taxon>Pseudomonadota</taxon>
        <taxon>Alphaproteobacteria</taxon>
        <taxon>Rhodobacterales</taxon>
        <taxon>Roseobacteraceae</taxon>
        <taxon>Loktanella</taxon>
    </lineage>
</organism>
<dbReference type="PANTHER" id="PTHR11735">
    <property type="entry name" value="TRNA N6-ADENOSINE THREONYLCARBAMOYLTRANSFERASE"/>
    <property type="match status" value="1"/>
</dbReference>
<evidence type="ECO:0000313" key="3">
    <source>
        <dbReference type="Proteomes" id="UP000183987"/>
    </source>
</evidence>
<dbReference type="InterPro" id="IPR043129">
    <property type="entry name" value="ATPase_NBD"/>
</dbReference>
<dbReference type="NCBIfam" id="TIGR03725">
    <property type="entry name" value="T6A_YeaZ"/>
    <property type="match status" value="1"/>
</dbReference>
<dbReference type="STRING" id="366533.SAMN05444339_102399"/>
<gene>
    <name evidence="2" type="ORF">SAMN05444339_102399</name>
</gene>
<dbReference type="InterPro" id="IPR022496">
    <property type="entry name" value="T6A_TsaB"/>
</dbReference>
<dbReference type="GO" id="GO:0005829">
    <property type="term" value="C:cytosol"/>
    <property type="evidence" value="ECO:0007669"/>
    <property type="project" value="TreeGrafter"/>
</dbReference>
<dbReference type="RefSeq" id="WP_072856521.1">
    <property type="nucleotide sequence ID" value="NZ_FQUE01000002.1"/>
</dbReference>
<keyword evidence="3" id="KW-1185">Reference proteome</keyword>
<evidence type="ECO:0000259" key="1">
    <source>
        <dbReference type="Pfam" id="PF00814"/>
    </source>
</evidence>
<protein>
    <submittedName>
        <fullName evidence="2">tRNA threonylcarbamoyl adenosine modification protein YeaZ</fullName>
    </submittedName>
</protein>
<dbReference type="AlphaFoldDB" id="A0A1M4X9T0"/>
<reference evidence="3" key="1">
    <citation type="submission" date="2016-11" db="EMBL/GenBank/DDBJ databases">
        <authorList>
            <person name="Varghese N."/>
            <person name="Submissions S."/>
        </authorList>
    </citation>
    <scope>NUCLEOTIDE SEQUENCE [LARGE SCALE GENOMIC DNA]</scope>
    <source>
        <strain evidence="3">DSM 29326</strain>
    </source>
</reference>
<dbReference type="InterPro" id="IPR000905">
    <property type="entry name" value="Gcp-like_dom"/>
</dbReference>
<dbReference type="Gene3D" id="3.30.420.40">
    <property type="match status" value="1"/>
</dbReference>
<sequence length="220" mass="22973">MPPEPTILAFDTAAAHCAAALLIGDRIVTRTDDMARGQAEHLMPMLEEVLAKDGLTWADLDLIGVGTGPGNFTGIRMSVAAARGLALGLGKPAVGVGTLEAQAFGTQGPVLSTLRAPRDMVYVQRLTDGWPDAPPQFTDLTGALALAGREEVAVIGDMAQVLHDAHGLTIGTPVVSVVEGIALLTADPIYRMDHPDRPAPLYLRPADAAPARDAPPRIVP</sequence>
<dbReference type="SUPFAM" id="SSF53067">
    <property type="entry name" value="Actin-like ATPase domain"/>
    <property type="match status" value="1"/>
</dbReference>
<name>A0A1M4X9T0_LOKAT</name>
<dbReference type="OrthoDB" id="9809995at2"/>
<evidence type="ECO:0000313" key="2">
    <source>
        <dbReference type="EMBL" id="SHE90115.1"/>
    </source>
</evidence>
<dbReference type="Pfam" id="PF00814">
    <property type="entry name" value="TsaD"/>
    <property type="match status" value="1"/>
</dbReference>
<dbReference type="PANTHER" id="PTHR11735:SF11">
    <property type="entry name" value="TRNA THREONYLCARBAMOYLADENOSINE BIOSYNTHESIS PROTEIN TSAB"/>
    <property type="match status" value="1"/>
</dbReference>
<feature type="domain" description="Gcp-like" evidence="1">
    <location>
        <begin position="35"/>
        <end position="124"/>
    </location>
</feature>
<proteinExistence type="predicted"/>
<dbReference type="EMBL" id="FQUE01000002">
    <property type="protein sequence ID" value="SHE90115.1"/>
    <property type="molecule type" value="Genomic_DNA"/>
</dbReference>
<accession>A0A1M4X9T0</accession>
<dbReference type="GO" id="GO:0002949">
    <property type="term" value="P:tRNA threonylcarbamoyladenosine modification"/>
    <property type="evidence" value="ECO:0007669"/>
    <property type="project" value="InterPro"/>
</dbReference>